<keyword evidence="2" id="KW-0378">Hydrolase</keyword>
<dbReference type="EMBL" id="CP138858">
    <property type="protein sequence ID" value="WPJ93945.1"/>
    <property type="molecule type" value="Genomic_DNA"/>
</dbReference>
<keyword evidence="3" id="KW-1185">Reference proteome</keyword>
<evidence type="ECO:0000313" key="2">
    <source>
        <dbReference type="EMBL" id="WPJ93945.1"/>
    </source>
</evidence>
<accession>A0ABZ0RCS6</accession>
<sequence length="2828" mass="311609">MSARKSPSPLLILCTLAILIASALYLWVSRPDRFVENGHSPAVAGEAETTQSQDDAASPVAEQPPAVEAVPVAAAVAPAATPAPIVVRQQPEFDHYFKRVAAGGPLLLPEHTFDVFKGSSVGDRLTFDFDAVQFEGTVVGVREHPNASKYALNLDDGNGRIIYSLDANGKQVAQVAFNQDSRAFWISEYRELQHSAGLLVEQVTVSDLYCAPPGVVYPLSSPANIGKFSSSKSFSSTPVRSTTTTTATASTSAQPKLNSIPGAEFVLYCDFDGELVEDFDLFLDGEDLMTIYAAPHAKANDTSWVTAVWQRVAEDFAPFDITVTTDRAVYDAADVDKRLLVVITPDDTAAPGAGGVAAEIGYFRTNNPVCWVFNEDEYSCAATISHEAGHVFGLSHDGRTGDDEYYGGHNTDYSPGWAPIMGAPWSDDGSTYLIDEVYQWSRGEYLNANNQEDDLAIIASESNGFGYKADDIANSYDSDTLPLGTITTLADNNISGSGLISRTSDVDVFSFVTASGELDITVAPLDVDSQEGETDSDKRGANLAVNTRLFNSVGALIATGVVSGDVGLSSNIKVTVPFGKYYLEVDGGGRGSGPSTGFSDYGSLGQYTISGTIATPPLAVYGGAKQLQSVLTGDTDINTSNGTDFGFTQPSAAAITHTFYLTNTSSFVLENLTMSLANNTVFDITSTIPDSIAVGATFPVNITYDAVSNRLDYDTVTISYTGEQSEVFTFTIGGTCTPKAYEDNYENGINLTGAPDLTAYEDVLLSDYKGLGWMTDYLDHYKFTVEPGDQFITVETFHDSDAGAIEFELYRLQGNQSILVAIMYGDAGSETLEYRIPDGVTSLNYFILVKPAEEGVSLKNTYDLKWSARSLGLADGDLYEDNDNSTEAFDITRAQSSQLSNILGTAILDDEDWYRLDIARDPFARFLYVLAEFDESMGNVQVELYNENLQLLSISEDQDDRAMISYYEIMSMDEVADEWDPEGNTAIQGVPPGTYYVRVTGDYSDDNVYDMFFGVLEDDVYEQVGLDEDNEVVENDQYSTPYDLGTSILGTSLSKVNGYGITASYAVNASVESFTHYNDGDFYKFTIGESGVTQVQVAFTGLGVSSDYLTYRLTKTDGTFVDTFTTDADSPANATYVLTIDDPAESEYLIYVEAAEDIGYLTAYDFTVTLVKGTTLIDGAVEDNYEQNDNWQQRFNISGNAGSWLTSINGYGALFDRDWYQIRVPTGATKLEVIARSDSSLGNLDLYVYSANGGILLKESTTGGDTETISWDNPLAGDLSVVILGDYVGNRYNLFWDVTFAEDNYEQNDTRQTSFDLIGHERRLLSKLNGYGIQKDEDWYEISADVNTAELRVLANFTHAEGDIDMEIYNESGAILQRATSSDDDETLILSNPPAGSYYVRVHYGNEGNKYNLSWAALSAEEVAQINLGEDAYEENDSLGEAYQLTAADSRLSNLEGLANQTDDDWYSITVGDENFGLYVECLFDDAEGDIDLEIYDDFGTPIIRRDSVTDNEIVDLQAAIPGGVYYIRVYGPNLGNSYDLYFIARTEDAYEENDTRATAYDITALTSPLSEFEVPTQSDDDWYKINVTGEHPFIEVTLDYIELNGSIDFSIMDAAGNEIVNANSMDDSESVFVEVEPGVNYIYVYGDDEYNTYDISWAFYEDDEYEDNDVSADATDITDTPVINAVQYDTDWYQFEVTEDNSFITVIATYAYEDGNIDVALYRSEDLDNPLQVSATTGNSAGVRIESGPGIYYVEVTGDNTNGDYQLLWTTAPDDDYEDNDVREEATDLTELEGTVIDAVQYDEDWYEVLVQPGNVSLTAELGYSQADGNLILTLYDAAGVEVATADTTEDDETLAYGVDPFEPEELTYYIKVSGVSLGTAYQLSWVTSTEDAFEGETGNNTYEDASDVLLGSEGQRISETIGYGGALDEDWYEVRINSGDEGIVIEAYFEHSDETNIDLELFNASKGFLKRSIGTSNVERLHYEGAEGTYYLRVFGKNGGQPYDLVWNSYHEDNLEKAAEGDFEVKETTPDNDSPDTPRGLLLTKYNSNFYAAMGGGDYPDLEYFLLDDLTQLDEDWYSVVVNPGEDIFIVDLQFEHALGDIDVAVYKREVTDPLDSENVLEAASLVAQSEEFTDGERIVLHDLEPGEYLICVYGYGIVNPKESAGWTFDPYTDDLADLADYESIREDGTDDYYDLAEDNARGLGNTYSLQWVSASEDTYDAEPPALDSDEEQDPSVNDTQSMAAIPALLDQQGVEDTAVSDPDVRRTYTATNDSGEEVTVEYRPVYRYYDLAQFDEDWYEVPVDTGGDHQFFATIYFNNLHGDLDLYLYAENGDLVDSSVREGSFAESVEASGDGLTKYYLRVVGNDLGVPYTLEMRGYFDDDYEDNETIAEADVNADIENLNGVPISGLVSRDLDLYRIYVPANQVHLSFDVDSPGIAFNISVLDAAGVELPGGFEESGRSTAGNDNQSEGVIAPDGGIYYLQVTATSGLTYDLTWSYNNIDQYEADGPYWHSLLNNDTPEEATELTRLRLEPPYDPEDPGPLDPIKELAFDYGLLGSLTLGSPGLDPFGHAIQEDYDWYKIQIPSWFLTTAKKGNKSVTVLKRDYYVRLSAEIEFLHVDGDINIEIYDENDMDTPLARSETSNDIESVFARIDPTDEDRNYYIRVYGDNRANDYSLTWDVSKQDAYEELEDENVLNDTNNFVDLAYDLTTANGVSTEGIWLHEIEYLQDVNGDGDKNNDGGYTSAAGYGMQTTDDWYAVVVSPGATQIAVDLEFFSDNDTGYTYAPDNLDMDFEVYFLAGNDGDSATADLRKPVPDWALDWGH</sequence>
<feature type="region of interest" description="Disordered" evidence="1">
    <location>
        <begin position="229"/>
        <end position="253"/>
    </location>
</feature>
<dbReference type="Proteomes" id="UP001324993">
    <property type="component" value="Chromosome"/>
</dbReference>
<keyword evidence="2" id="KW-0645">Protease</keyword>
<dbReference type="Gene3D" id="2.60.120.380">
    <property type="match status" value="13"/>
</dbReference>
<dbReference type="SUPFAM" id="SSF55486">
    <property type="entry name" value="Metalloproteases ('zincins'), catalytic domain"/>
    <property type="match status" value="1"/>
</dbReference>
<protein>
    <submittedName>
        <fullName evidence="2">Zinc-dependent metalloprotease</fullName>
    </submittedName>
</protein>
<name>A0ABZ0RCS6_9BACT</name>
<evidence type="ECO:0000256" key="1">
    <source>
        <dbReference type="SAM" id="MobiDB-lite"/>
    </source>
</evidence>
<evidence type="ECO:0000313" key="3">
    <source>
        <dbReference type="Proteomes" id="UP001324993"/>
    </source>
</evidence>
<feature type="region of interest" description="Disordered" evidence="1">
    <location>
        <begin position="45"/>
        <end position="64"/>
    </location>
</feature>
<dbReference type="SUPFAM" id="SSF89260">
    <property type="entry name" value="Collagen-binding domain"/>
    <property type="match status" value="1"/>
</dbReference>
<reference evidence="2 3" key="1">
    <citation type="submission" date="2023-11" db="EMBL/GenBank/DDBJ databases">
        <title>Coraliomargarita sp. nov., isolated from marine algae.</title>
        <authorList>
            <person name="Lee J.K."/>
            <person name="Baek J.H."/>
            <person name="Kim J.M."/>
            <person name="Choi D.G."/>
            <person name="Jeon C.O."/>
        </authorList>
    </citation>
    <scope>NUCLEOTIDE SEQUENCE [LARGE SCALE GENOMIC DNA]</scope>
    <source>
        <strain evidence="2 3">J2-16</strain>
    </source>
</reference>
<gene>
    <name evidence="2" type="ORF">SH580_10900</name>
</gene>
<proteinExistence type="predicted"/>
<dbReference type="GO" id="GO:0008237">
    <property type="term" value="F:metallopeptidase activity"/>
    <property type="evidence" value="ECO:0007669"/>
    <property type="project" value="UniProtKB-KW"/>
</dbReference>
<keyword evidence="2" id="KW-0482">Metalloprotease</keyword>
<organism evidence="2 3">
    <name type="scientific">Coraliomargarita algicola</name>
    <dbReference type="NCBI Taxonomy" id="3092156"/>
    <lineage>
        <taxon>Bacteria</taxon>
        <taxon>Pseudomonadati</taxon>
        <taxon>Verrucomicrobiota</taxon>
        <taxon>Opitutia</taxon>
        <taxon>Puniceicoccales</taxon>
        <taxon>Coraliomargaritaceae</taxon>
        <taxon>Coraliomargarita</taxon>
    </lineage>
</organism>
<dbReference type="RefSeq" id="WP_319830911.1">
    <property type="nucleotide sequence ID" value="NZ_CP138858.1"/>
</dbReference>